<dbReference type="Proteomes" id="UP000298493">
    <property type="component" value="Unassembled WGS sequence"/>
</dbReference>
<dbReference type="InterPro" id="IPR008313">
    <property type="entry name" value="GH125"/>
</dbReference>
<feature type="signal peptide" evidence="1">
    <location>
        <begin position="1"/>
        <end position="19"/>
    </location>
</feature>
<dbReference type="EMBL" id="SNSC02000010">
    <property type="protein sequence ID" value="TID20496.1"/>
    <property type="molecule type" value="Genomic_DNA"/>
</dbReference>
<keyword evidence="3" id="KW-1185">Reference proteome</keyword>
<dbReference type="GO" id="GO:0005975">
    <property type="term" value="P:carbohydrate metabolic process"/>
    <property type="evidence" value="ECO:0007669"/>
    <property type="project" value="InterPro"/>
</dbReference>
<dbReference type="Pfam" id="PF06824">
    <property type="entry name" value="Glyco_hydro_125"/>
    <property type="match status" value="1"/>
</dbReference>
<dbReference type="Gene3D" id="1.50.10.10">
    <property type="match status" value="1"/>
</dbReference>
<evidence type="ECO:0000256" key="1">
    <source>
        <dbReference type="SAM" id="SignalP"/>
    </source>
</evidence>
<dbReference type="InterPro" id="IPR012341">
    <property type="entry name" value="6hp_glycosidase-like_sf"/>
</dbReference>
<accession>A0A4Z1P759</accession>
<dbReference type="PIRSF" id="PIRSF028846">
    <property type="entry name" value="UCP028846"/>
    <property type="match status" value="1"/>
</dbReference>
<dbReference type="InterPro" id="IPR008928">
    <property type="entry name" value="6-hairpin_glycosidase_sf"/>
</dbReference>
<reference evidence="2 3" key="1">
    <citation type="submission" date="2019-04" db="EMBL/GenBank/DDBJ databases">
        <title>High contiguity whole genome sequence and gene annotation resource for two Venturia nashicola isolates.</title>
        <authorList>
            <person name="Prokchorchik M."/>
            <person name="Won K."/>
            <person name="Lee Y."/>
            <person name="Choi E.D."/>
            <person name="Segonzac C."/>
            <person name="Sohn K.H."/>
        </authorList>
    </citation>
    <scope>NUCLEOTIDE SEQUENCE [LARGE SCALE GENOMIC DNA]</scope>
    <source>
        <strain evidence="2 3">PRI2</strain>
    </source>
</reference>
<proteinExistence type="predicted"/>
<dbReference type="PANTHER" id="PTHR31047">
    <property type="entry name" value="MEIOTICALLY UP-REGULATED GENE 157 PROTEIN"/>
    <property type="match status" value="1"/>
</dbReference>
<dbReference type="AlphaFoldDB" id="A0A4Z1P759"/>
<dbReference type="OrthoDB" id="7771656at2759"/>
<organism evidence="2 3">
    <name type="scientific">Venturia nashicola</name>
    <dbReference type="NCBI Taxonomy" id="86259"/>
    <lineage>
        <taxon>Eukaryota</taxon>
        <taxon>Fungi</taxon>
        <taxon>Dikarya</taxon>
        <taxon>Ascomycota</taxon>
        <taxon>Pezizomycotina</taxon>
        <taxon>Dothideomycetes</taxon>
        <taxon>Pleosporomycetidae</taxon>
        <taxon>Venturiales</taxon>
        <taxon>Venturiaceae</taxon>
        <taxon>Venturia</taxon>
    </lineage>
</organism>
<feature type="chain" id="PRO_5021304744" evidence="1">
    <location>
        <begin position="20"/>
        <end position="509"/>
    </location>
</feature>
<evidence type="ECO:0000313" key="3">
    <source>
        <dbReference type="Proteomes" id="UP000298493"/>
    </source>
</evidence>
<keyword evidence="1" id="KW-0732">Signal</keyword>
<sequence>MAIGYVVAAVVGCLSLASAQCPDYVDYSNQIDHEPKTTGRYRLPFQRPVAACRTWNNMDLETELTRVKGLITDTDLSRLFENAWPNTLDTAVKWHGTGTSGEELTFLITGDINAMWLRDSANQMQSYISLLKSSPDSKSLASLWRGVINTQARYISVSPYCNSFQPPVESKISPSSSGSKDKVFPNYDPNFVFECKYELDSLAAFLQVSAEYYEKTQDIDFFQKYKWVEAVKAIMKVAKDMQTPTYAVNGAPIASPYTFERSTTQASETLTNNGGGNPIQNGTGLIRSAFRPSDDSTIYQLFIPANMQFASYLSRASEIMGKLPGQTDLATQMQALAKQVQNAISQHGIIQHPVFGRIYAFEVDGFGSSNIMDDANIPSLLSAPLLGYLQRNDQVYQNTRNMILSSQNPYFMRGPLLNAVGSPHTPLGNSWPMASIVRILTSDNLGEIRGELSALVGSTASRGLIHESVSAFKPEAFTRPWFSWANGLFGQMIVDLAQRKPEVLKQSFQ</sequence>
<dbReference type="STRING" id="86259.A0A4Z1P759"/>
<name>A0A4Z1P759_9PEZI</name>
<dbReference type="SMART" id="SM01149">
    <property type="entry name" value="DUF1237"/>
    <property type="match status" value="1"/>
</dbReference>
<dbReference type="SUPFAM" id="SSF48208">
    <property type="entry name" value="Six-hairpin glycosidases"/>
    <property type="match status" value="1"/>
</dbReference>
<evidence type="ECO:0000313" key="2">
    <source>
        <dbReference type="EMBL" id="TID20496.1"/>
    </source>
</evidence>
<dbReference type="GO" id="GO:0003824">
    <property type="term" value="F:catalytic activity"/>
    <property type="evidence" value="ECO:0007669"/>
    <property type="project" value="UniProtKB-ARBA"/>
</dbReference>
<comment type="caution">
    <text evidence="2">The sequence shown here is derived from an EMBL/GenBank/DDBJ whole genome shotgun (WGS) entry which is preliminary data.</text>
</comment>
<dbReference type="PANTHER" id="PTHR31047:SF1">
    <property type="entry name" value="DUF1237 DOMAIN-CONTAINING PROTEIN"/>
    <property type="match status" value="1"/>
</dbReference>
<protein>
    <submittedName>
        <fullName evidence="2">Meiotically up-regulated protein</fullName>
    </submittedName>
</protein>
<gene>
    <name evidence="2" type="ORF">E6O75_ATG05260</name>
</gene>